<feature type="transmembrane region" description="Helical" evidence="7">
    <location>
        <begin position="427"/>
        <end position="444"/>
    </location>
</feature>
<evidence type="ECO:0000313" key="8">
    <source>
        <dbReference type="EMBL" id="ORX45760.1"/>
    </source>
</evidence>
<dbReference type="Proteomes" id="UP000193719">
    <property type="component" value="Unassembled WGS sequence"/>
</dbReference>
<name>A0A1Y1V3M2_9FUNG</name>
<dbReference type="GO" id="GO:0005886">
    <property type="term" value="C:plasma membrane"/>
    <property type="evidence" value="ECO:0007669"/>
    <property type="project" value="UniProtKB-SubCell"/>
</dbReference>
<dbReference type="AlphaFoldDB" id="A0A1Y1V3M2"/>
<feature type="transmembrane region" description="Helical" evidence="7">
    <location>
        <begin position="626"/>
        <end position="647"/>
    </location>
</feature>
<evidence type="ECO:0000313" key="9">
    <source>
        <dbReference type="Proteomes" id="UP000193719"/>
    </source>
</evidence>
<evidence type="ECO:0000256" key="7">
    <source>
        <dbReference type="RuleBase" id="RU368066"/>
    </source>
</evidence>
<dbReference type="GO" id="GO:0022857">
    <property type="term" value="F:transmembrane transporter activity"/>
    <property type="evidence" value="ECO:0007669"/>
    <property type="project" value="UniProtKB-UniRule"/>
</dbReference>
<feature type="transmembrane region" description="Helical" evidence="7">
    <location>
        <begin position="370"/>
        <end position="396"/>
    </location>
</feature>
<sequence length="699" mass="80281">MDQPDPYNIEKTAVVNIPGNIDLYDCPVNNERKESTASKKSRVPKARGDFKCRDLPFLILFIIFWIGLVIITINTFRVSPYDSLFYGRNSAGELCGSGNYTDYKYIAYFMSTEQVKNAENPIKYKVCANYCPEDYLLYEGDLYKIDPNTNETLSYIPYMDIRNTTYEKNHLLDVRKNFENKTIYEVYDKISTLYKYDNYLIPSVNVFNRCIPDLSVFGIDIGRNTWSDMLQGGINFSSRIFQSVLNSLDIILMEAGIALGLTAAWLLFTYYFTGLFVWITVILSIIAIGCATLFSWYIYMKAGADEIPVILDTKNPYVNKYLYNEKFFLVLSIILSIVFFIIILFFLFARKRINLAIKIIKESGKAIKKYPLLSLIPLIQYIMIIIIIIYFVLIYIPVTITSTDEISANTQQYISKYVPLKEEDLSVKWYSIIIQLYVVLGFYWTYYFVKAIGKTTIGGVVATWYWAPTNDYGKKVYQRNAILKTFARVCWYNLGSLALGSLILGIISLIKYILAKIQKMAKKNGNNAFVKCLIGCLRCFIECLDRIVKYITKNAYIEIAIYGYSFCKASYKATKLILRNAFRVVIIDRISSIVFILGKLLVTAATVFFTFLLLKNKNINDTYMLSIPLIISFLLGLMIISIFMSVLSTTIDTIFVSVCEDLERNDGSKEKPYYMSKSIRKVVVKNGSRLEQDEVAAKV</sequence>
<dbReference type="OrthoDB" id="420519at2759"/>
<reference evidence="8 9" key="2">
    <citation type="submission" date="2016-08" db="EMBL/GenBank/DDBJ databases">
        <title>Pervasive Adenine N6-methylation of Active Genes in Fungi.</title>
        <authorList>
            <consortium name="DOE Joint Genome Institute"/>
            <person name="Mondo S.J."/>
            <person name="Dannebaum R.O."/>
            <person name="Kuo R.C."/>
            <person name="Labutti K."/>
            <person name="Haridas S."/>
            <person name="Kuo A."/>
            <person name="Salamov A."/>
            <person name="Ahrendt S.R."/>
            <person name="Lipzen A."/>
            <person name="Sullivan W."/>
            <person name="Andreopoulos W.B."/>
            <person name="Clum A."/>
            <person name="Lindquist E."/>
            <person name="Daum C."/>
            <person name="Ramamoorthy G.K."/>
            <person name="Gryganskyi A."/>
            <person name="Culley D."/>
            <person name="Magnuson J.K."/>
            <person name="James T.Y."/>
            <person name="O'Malley M.A."/>
            <person name="Stajich J.E."/>
            <person name="Spatafora J.W."/>
            <person name="Visel A."/>
            <person name="Grigoriev I.V."/>
        </authorList>
    </citation>
    <scope>NUCLEOTIDE SEQUENCE [LARGE SCALE GENOMIC DNA]</scope>
    <source>
        <strain evidence="9">finn</strain>
    </source>
</reference>
<organism evidence="8 9">
    <name type="scientific">Piromyces finnis</name>
    <dbReference type="NCBI Taxonomy" id="1754191"/>
    <lineage>
        <taxon>Eukaryota</taxon>
        <taxon>Fungi</taxon>
        <taxon>Fungi incertae sedis</taxon>
        <taxon>Chytridiomycota</taxon>
        <taxon>Chytridiomycota incertae sedis</taxon>
        <taxon>Neocallimastigomycetes</taxon>
        <taxon>Neocallimastigales</taxon>
        <taxon>Neocallimastigaceae</taxon>
        <taxon>Piromyces</taxon>
    </lineage>
</organism>
<keyword evidence="4 7" id="KW-1133">Transmembrane helix</keyword>
<feature type="transmembrane region" description="Helical" evidence="7">
    <location>
        <begin position="55"/>
        <end position="76"/>
    </location>
</feature>
<comment type="function">
    <text evidence="7">Probably involved in transport through the plasma membrane.</text>
</comment>
<keyword evidence="3 7" id="KW-0812">Transmembrane</keyword>
<feature type="transmembrane region" description="Helical" evidence="7">
    <location>
        <begin position="593"/>
        <end position="614"/>
    </location>
</feature>
<proteinExistence type="inferred from homology"/>
<keyword evidence="9" id="KW-1185">Reference proteome</keyword>
<evidence type="ECO:0000256" key="2">
    <source>
        <dbReference type="ARBA" id="ARBA00007168"/>
    </source>
</evidence>
<dbReference type="Pfam" id="PF04515">
    <property type="entry name" value="Choline_transpo"/>
    <property type="match status" value="1"/>
</dbReference>
<gene>
    <name evidence="8" type="ORF">BCR36DRAFT_585522</name>
</gene>
<dbReference type="EMBL" id="MCFH01000038">
    <property type="protein sequence ID" value="ORX45760.1"/>
    <property type="molecule type" value="Genomic_DNA"/>
</dbReference>
<feature type="transmembrane region" description="Helical" evidence="7">
    <location>
        <begin position="327"/>
        <end position="349"/>
    </location>
</feature>
<protein>
    <recommendedName>
        <fullName evidence="7">Protein PNS1</fullName>
    </recommendedName>
</protein>
<reference evidence="8 9" key="1">
    <citation type="submission" date="2016-08" db="EMBL/GenBank/DDBJ databases">
        <title>Genomes of anaerobic fungi encode conserved fungal cellulosomes for biomass hydrolysis.</title>
        <authorList>
            <consortium name="DOE Joint Genome Institute"/>
            <person name="Haitjema C.H."/>
            <person name="Gilmore S.P."/>
            <person name="Henske J.K."/>
            <person name="Solomon K.V."/>
            <person name="De Groot R."/>
            <person name="Kuo A."/>
            <person name="Mondo S.J."/>
            <person name="Salamov A.A."/>
            <person name="Labutti K."/>
            <person name="Zhao Z."/>
            <person name="Chiniquy J."/>
            <person name="Barry K."/>
            <person name="Brewer H.M."/>
            <person name="Purvine S.O."/>
            <person name="Wright A.T."/>
            <person name="Boxma B."/>
            <person name="Van Alen T."/>
            <person name="Hackstein J.H."/>
            <person name="Baker S.E."/>
            <person name="Grigoriev I.V."/>
            <person name="O'Malley M.A."/>
        </authorList>
    </citation>
    <scope>NUCLEOTIDE SEQUENCE [LARGE SCALE GENOMIC DNA]</scope>
    <source>
        <strain evidence="9">finn</strain>
    </source>
</reference>
<feature type="transmembrane region" description="Helical" evidence="7">
    <location>
        <begin position="275"/>
        <end position="299"/>
    </location>
</feature>
<dbReference type="PANTHER" id="PTHR12385:SF14">
    <property type="entry name" value="CHOLINE TRANSPORTER-LIKE 2"/>
    <property type="match status" value="1"/>
</dbReference>
<evidence type="ECO:0000256" key="6">
    <source>
        <dbReference type="ARBA" id="ARBA00023180"/>
    </source>
</evidence>
<dbReference type="PANTHER" id="PTHR12385">
    <property type="entry name" value="CHOLINE TRANSPORTER-LIKE (SLC FAMILY 44)"/>
    <property type="match status" value="1"/>
</dbReference>
<evidence type="ECO:0000256" key="3">
    <source>
        <dbReference type="ARBA" id="ARBA00022692"/>
    </source>
</evidence>
<feature type="transmembrane region" description="Helical" evidence="7">
    <location>
        <begin position="491"/>
        <end position="514"/>
    </location>
</feature>
<comment type="caution">
    <text evidence="8">The sequence shown here is derived from an EMBL/GenBank/DDBJ whole genome shotgun (WGS) entry which is preliminary data.</text>
</comment>
<feature type="transmembrane region" description="Helical" evidence="7">
    <location>
        <begin position="451"/>
        <end position="467"/>
    </location>
</feature>
<accession>A0A1Y1V3M2</accession>
<dbReference type="InterPro" id="IPR007603">
    <property type="entry name" value="Choline_transptr-like"/>
</dbReference>
<dbReference type="STRING" id="1754191.A0A1Y1V3M2"/>
<comment type="subcellular location">
    <subcellularLocation>
        <location evidence="7">Cell membrane</location>
        <topology evidence="7">Multi-pass membrane protein</topology>
    </subcellularLocation>
    <subcellularLocation>
        <location evidence="1">Membrane</location>
        <topology evidence="1">Multi-pass membrane protein</topology>
    </subcellularLocation>
</comment>
<feature type="transmembrane region" description="Helical" evidence="7">
    <location>
        <begin position="250"/>
        <end position="268"/>
    </location>
</feature>
<keyword evidence="5 7" id="KW-0472">Membrane</keyword>
<evidence type="ECO:0000256" key="4">
    <source>
        <dbReference type="ARBA" id="ARBA00022989"/>
    </source>
</evidence>
<keyword evidence="6" id="KW-0325">Glycoprotein</keyword>
<comment type="similarity">
    <text evidence="2 7">Belongs to the CTL (choline transporter-like) family.</text>
</comment>
<evidence type="ECO:0000256" key="5">
    <source>
        <dbReference type="ARBA" id="ARBA00023136"/>
    </source>
</evidence>
<evidence type="ECO:0000256" key="1">
    <source>
        <dbReference type="ARBA" id="ARBA00004141"/>
    </source>
</evidence>